<comment type="similarity">
    <text evidence="2">Belongs to the outer membrane factor (OMF) (TC 1.B.17) family.</text>
</comment>
<reference evidence="10 11" key="1">
    <citation type="journal article" date="2018" name="Nat. Biotechnol.">
        <title>A standardized bacterial taxonomy based on genome phylogeny substantially revises the tree of life.</title>
        <authorList>
            <person name="Parks D.H."/>
            <person name="Chuvochina M."/>
            <person name="Waite D.W."/>
            <person name="Rinke C."/>
            <person name="Skarshewski A."/>
            <person name="Chaumeil P.A."/>
            <person name="Hugenholtz P."/>
        </authorList>
    </citation>
    <scope>NUCLEOTIDE SEQUENCE [LARGE SCALE GENOMIC DNA]</scope>
    <source>
        <strain evidence="10">UBA11482</strain>
    </source>
</reference>
<sequence length="480" mass="54201">MFRYFISCSILLLISSPILFGQDQEISLSFEESIQLLDKGNQSLQIADKEIEWARSEHQRLNAFWYPAINATGAYVHMANKIEVKESLNQFTDPAKDFIHSIIPDDQIISSILDKIGSYSLSFPLAPQDLTTIDADITWPIFTGGKRIYAGKIGKAMVSIAEVNKEQISANTRIALVESYFGVRLGQKVVEVREQTFQSLKKHYQNALKLEANGMINKAERLFVQVNMDEAKRELESAKKDLDVAQSALKTLIKMETDGNIRPISPLFINDSLPTILYFKSLIESNNYLINQMRLQENIANNELKIGRTGYIPNIALFGKQTLYAHGIEKNLLPRSMIGVGFSWNIFDGLDREKKIRQAKITKQTLALGKDKAIDDLNVVLEKFYSQIQNALNNVSALNTTIEMSKELVRIRKKSFTEGMATSTEVIDAEVMLSKVQIASLLAYYQYDVALINLLSACGIPDTFYQYSKEGKNEPFYEPG</sequence>
<keyword evidence="9" id="KW-0732">Signal</keyword>
<keyword evidence="5" id="KW-0812">Transmembrane</keyword>
<name>A0A354LZX2_9BACT</name>
<evidence type="ECO:0000256" key="9">
    <source>
        <dbReference type="SAM" id="SignalP"/>
    </source>
</evidence>
<feature type="chain" id="PRO_5016799177" description="TolC family protein" evidence="9">
    <location>
        <begin position="22"/>
        <end position="480"/>
    </location>
</feature>
<comment type="subcellular location">
    <subcellularLocation>
        <location evidence="1">Cell outer membrane</location>
    </subcellularLocation>
</comment>
<keyword evidence="6" id="KW-0472">Membrane</keyword>
<evidence type="ECO:0000256" key="5">
    <source>
        <dbReference type="ARBA" id="ARBA00022692"/>
    </source>
</evidence>
<dbReference type="Gene3D" id="1.20.1600.10">
    <property type="entry name" value="Outer membrane efflux proteins (OEP)"/>
    <property type="match status" value="1"/>
</dbReference>
<dbReference type="Proteomes" id="UP000262954">
    <property type="component" value="Unassembled WGS sequence"/>
</dbReference>
<dbReference type="GO" id="GO:0015562">
    <property type="term" value="F:efflux transmembrane transporter activity"/>
    <property type="evidence" value="ECO:0007669"/>
    <property type="project" value="InterPro"/>
</dbReference>
<keyword evidence="4" id="KW-1134">Transmembrane beta strand</keyword>
<evidence type="ECO:0000256" key="2">
    <source>
        <dbReference type="ARBA" id="ARBA00007613"/>
    </source>
</evidence>
<dbReference type="GO" id="GO:0015288">
    <property type="term" value="F:porin activity"/>
    <property type="evidence" value="ECO:0007669"/>
    <property type="project" value="TreeGrafter"/>
</dbReference>
<evidence type="ECO:0000256" key="6">
    <source>
        <dbReference type="ARBA" id="ARBA00023136"/>
    </source>
</evidence>
<keyword evidence="8" id="KW-0175">Coiled coil</keyword>
<evidence type="ECO:0000256" key="3">
    <source>
        <dbReference type="ARBA" id="ARBA00022448"/>
    </source>
</evidence>
<dbReference type="PANTHER" id="PTHR30026:SF5">
    <property type="entry name" value="ABC-TYPE EFFLUX SYSTEM SECRETIN COMPONENT"/>
    <property type="match status" value="1"/>
</dbReference>
<dbReference type="InterPro" id="IPR051906">
    <property type="entry name" value="TolC-like"/>
</dbReference>
<dbReference type="AlphaFoldDB" id="A0A354LZX2"/>
<dbReference type="Pfam" id="PF02321">
    <property type="entry name" value="OEP"/>
    <property type="match status" value="1"/>
</dbReference>
<dbReference type="EMBL" id="DNWC01000034">
    <property type="protein sequence ID" value="HBJ07811.1"/>
    <property type="molecule type" value="Genomic_DNA"/>
</dbReference>
<dbReference type="GO" id="GO:0009279">
    <property type="term" value="C:cell outer membrane"/>
    <property type="evidence" value="ECO:0007669"/>
    <property type="project" value="UniProtKB-SubCell"/>
</dbReference>
<keyword evidence="3" id="KW-0813">Transport</keyword>
<evidence type="ECO:0000313" key="11">
    <source>
        <dbReference type="Proteomes" id="UP000262954"/>
    </source>
</evidence>
<gene>
    <name evidence="10" type="ORF">DDY73_02285</name>
</gene>
<organism evidence="10 11">
    <name type="scientific">Coprobacter fastidiosus</name>
    <dbReference type="NCBI Taxonomy" id="1099853"/>
    <lineage>
        <taxon>Bacteria</taxon>
        <taxon>Pseudomonadati</taxon>
        <taxon>Bacteroidota</taxon>
        <taxon>Bacteroidia</taxon>
        <taxon>Bacteroidales</taxon>
        <taxon>Barnesiellaceae</taxon>
        <taxon>Coprobacter</taxon>
    </lineage>
</organism>
<evidence type="ECO:0000256" key="8">
    <source>
        <dbReference type="SAM" id="Coils"/>
    </source>
</evidence>
<dbReference type="InterPro" id="IPR003423">
    <property type="entry name" value="OMP_efflux"/>
</dbReference>
<evidence type="ECO:0000256" key="7">
    <source>
        <dbReference type="ARBA" id="ARBA00023237"/>
    </source>
</evidence>
<feature type="signal peptide" evidence="9">
    <location>
        <begin position="1"/>
        <end position="21"/>
    </location>
</feature>
<feature type="coiled-coil region" evidence="8">
    <location>
        <begin position="221"/>
        <end position="255"/>
    </location>
</feature>
<proteinExistence type="inferred from homology"/>
<protein>
    <recommendedName>
        <fullName evidence="12">TolC family protein</fullName>
    </recommendedName>
</protein>
<evidence type="ECO:0000256" key="4">
    <source>
        <dbReference type="ARBA" id="ARBA00022452"/>
    </source>
</evidence>
<accession>A0A354LZX2</accession>
<evidence type="ECO:0000256" key="1">
    <source>
        <dbReference type="ARBA" id="ARBA00004442"/>
    </source>
</evidence>
<evidence type="ECO:0000313" key="10">
    <source>
        <dbReference type="EMBL" id="HBJ07811.1"/>
    </source>
</evidence>
<evidence type="ECO:0008006" key="12">
    <source>
        <dbReference type="Google" id="ProtNLM"/>
    </source>
</evidence>
<keyword evidence="7" id="KW-0998">Cell outer membrane</keyword>
<dbReference type="GO" id="GO:1990281">
    <property type="term" value="C:efflux pump complex"/>
    <property type="evidence" value="ECO:0007669"/>
    <property type="project" value="TreeGrafter"/>
</dbReference>
<comment type="caution">
    <text evidence="10">The sequence shown here is derived from an EMBL/GenBank/DDBJ whole genome shotgun (WGS) entry which is preliminary data.</text>
</comment>
<dbReference type="PANTHER" id="PTHR30026">
    <property type="entry name" value="OUTER MEMBRANE PROTEIN TOLC"/>
    <property type="match status" value="1"/>
</dbReference>
<dbReference type="SUPFAM" id="SSF56954">
    <property type="entry name" value="Outer membrane efflux proteins (OEP)"/>
    <property type="match status" value="1"/>
</dbReference>